<reference evidence="2" key="1">
    <citation type="submission" date="2020-05" db="EMBL/GenBank/DDBJ databases">
        <title>Mycena genomes resolve the evolution of fungal bioluminescence.</title>
        <authorList>
            <person name="Tsai I.J."/>
        </authorList>
    </citation>
    <scope>NUCLEOTIDE SEQUENCE</scope>
    <source>
        <strain evidence="2">CCC161011</strain>
    </source>
</reference>
<feature type="compositionally biased region" description="Polar residues" evidence="1">
    <location>
        <begin position="176"/>
        <end position="204"/>
    </location>
</feature>
<gene>
    <name evidence="2" type="ORF">MVEN_01361200</name>
</gene>
<organism evidence="2 3">
    <name type="scientific">Mycena venus</name>
    <dbReference type="NCBI Taxonomy" id="2733690"/>
    <lineage>
        <taxon>Eukaryota</taxon>
        <taxon>Fungi</taxon>
        <taxon>Dikarya</taxon>
        <taxon>Basidiomycota</taxon>
        <taxon>Agaricomycotina</taxon>
        <taxon>Agaricomycetes</taxon>
        <taxon>Agaricomycetidae</taxon>
        <taxon>Agaricales</taxon>
        <taxon>Marasmiineae</taxon>
        <taxon>Mycenaceae</taxon>
        <taxon>Mycena</taxon>
    </lineage>
</organism>
<feature type="compositionally biased region" description="Basic and acidic residues" evidence="1">
    <location>
        <begin position="266"/>
        <end position="276"/>
    </location>
</feature>
<feature type="compositionally biased region" description="Basic and acidic residues" evidence="1">
    <location>
        <begin position="213"/>
        <end position="225"/>
    </location>
</feature>
<feature type="region of interest" description="Disordered" evidence="1">
    <location>
        <begin position="14"/>
        <end position="118"/>
    </location>
</feature>
<dbReference type="Proteomes" id="UP000620124">
    <property type="component" value="Unassembled WGS sequence"/>
</dbReference>
<protein>
    <submittedName>
        <fullName evidence="2">Uncharacterized protein</fullName>
    </submittedName>
</protein>
<proteinExistence type="predicted"/>
<sequence>MSFRLGKKFERNRFGKAKGAAITHAEDSQPNESIDKRRAVPALVVPSKPRSAELKWGNRGRGRDRYGGYSEAFTTSHTATKLPPHNFAPSPAGWGSGSTSSGSGRVSAVRDASRRQPIPRDLTETVIIQPNPYYARVSDDLVRAPPTTIPRPVSPNPTPNNFDSEIHTPLGDTIEATAQSRTTPTARTSVSPAQVLLPSTSRVSDSPPPSKRQRIEHGVKIKIEEPPSVLPTRAASPPAIRSSSPSSRPVCIKQELRTPSPPPADPPRRSATEGSKRYWPLPDSCKRALNPFNFEKERKDWLRAEHTTLRDLGLQIVRSFFRDDGMVIEWRSDEPVWLDSLRPVQERPHLPVPAGQEIIDVDAESSEPSAVVPSPPFPITAPNQEESLVFVKRYILTFDSKRDALGAAYSEDAFFSFRNNNFACPTSFTFQRKGPSVSQSKPRTMPQPRVLKDYRFSSRTGDILIDYDTVVLEPGARAWARRARGHEGFAQHARAALRYCRRTSADGNRPDLRSAAE</sequence>
<feature type="compositionally biased region" description="Low complexity" evidence="1">
    <location>
        <begin position="233"/>
        <end position="249"/>
    </location>
</feature>
<feature type="region of interest" description="Disordered" evidence="1">
    <location>
        <begin position="145"/>
        <end position="278"/>
    </location>
</feature>
<dbReference type="OrthoDB" id="3265156at2759"/>
<accession>A0A8H6XY60</accession>
<evidence type="ECO:0000256" key="1">
    <source>
        <dbReference type="SAM" id="MobiDB-lite"/>
    </source>
</evidence>
<comment type="caution">
    <text evidence="2">The sequence shown here is derived from an EMBL/GenBank/DDBJ whole genome shotgun (WGS) entry which is preliminary data.</text>
</comment>
<dbReference type="EMBL" id="JACAZI010000011">
    <property type="protein sequence ID" value="KAF7348442.1"/>
    <property type="molecule type" value="Genomic_DNA"/>
</dbReference>
<name>A0A8H6XY60_9AGAR</name>
<feature type="compositionally biased region" description="Pro residues" evidence="1">
    <location>
        <begin position="147"/>
        <end position="158"/>
    </location>
</feature>
<keyword evidence="3" id="KW-1185">Reference proteome</keyword>
<evidence type="ECO:0000313" key="3">
    <source>
        <dbReference type="Proteomes" id="UP000620124"/>
    </source>
</evidence>
<evidence type="ECO:0000313" key="2">
    <source>
        <dbReference type="EMBL" id="KAF7348442.1"/>
    </source>
</evidence>
<dbReference type="AlphaFoldDB" id="A0A8H6XY60"/>
<dbReference type="Gene3D" id="3.10.450.50">
    <property type="match status" value="1"/>
</dbReference>